<protein>
    <recommendedName>
        <fullName evidence="8">Major facilitator superfamily (MFS) profile domain-containing protein</fullName>
    </recommendedName>
</protein>
<evidence type="ECO:0000256" key="5">
    <source>
        <dbReference type="SAM" id="Phobius"/>
    </source>
</evidence>
<keyword evidence="4 5" id="KW-0472">Membrane</keyword>
<dbReference type="GeneID" id="4395020"/>
<name>Q2GTH2_CHAGB</name>
<reference evidence="7" key="1">
    <citation type="journal article" date="2015" name="Genome Announc.">
        <title>Draft genome sequence of the cellulolytic fungus Chaetomium globosum.</title>
        <authorList>
            <person name="Cuomo C.A."/>
            <person name="Untereiner W.A."/>
            <person name="Ma L.-J."/>
            <person name="Grabherr M."/>
            <person name="Birren B.W."/>
        </authorList>
    </citation>
    <scope>NUCLEOTIDE SEQUENCE [LARGE SCALE GENOMIC DNA]</scope>
    <source>
        <strain evidence="7">ATCC 6205 / CBS 148.51 / DSM 1962 / NBRC 6347 / NRRL 1970</strain>
    </source>
</reference>
<dbReference type="InterPro" id="IPR036259">
    <property type="entry name" value="MFS_trans_sf"/>
</dbReference>
<evidence type="ECO:0000256" key="4">
    <source>
        <dbReference type="ARBA" id="ARBA00023136"/>
    </source>
</evidence>
<dbReference type="InParanoid" id="Q2GTH2"/>
<dbReference type="PANTHER" id="PTHR48022">
    <property type="entry name" value="PLASTIDIC GLUCOSE TRANSPORTER 4"/>
    <property type="match status" value="1"/>
</dbReference>
<comment type="subcellular location">
    <subcellularLocation>
        <location evidence="1">Membrane</location>
        <topology evidence="1">Multi-pass membrane protein</topology>
    </subcellularLocation>
</comment>
<dbReference type="EMBL" id="CH408034">
    <property type="protein sequence ID" value="EAQ84718.1"/>
    <property type="molecule type" value="Genomic_DNA"/>
</dbReference>
<feature type="transmembrane region" description="Helical" evidence="5">
    <location>
        <begin position="81"/>
        <end position="105"/>
    </location>
</feature>
<dbReference type="eggNOG" id="KOG0254">
    <property type="taxonomic scope" value="Eukaryota"/>
</dbReference>
<evidence type="ECO:0000256" key="1">
    <source>
        <dbReference type="ARBA" id="ARBA00004141"/>
    </source>
</evidence>
<dbReference type="HOGENOM" id="CLU_001265_30_3_1"/>
<dbReference type="Pfam" id="PF00083">
    <property type="entry name" value="Sugar_tr"/>
    <property type="match status" value="2"/>
</dbReference>
<dbReference type="Proteomes" id="UP000001056">
    <property type="component" value="Unassembled WGS sequence"/>
</dbReference>
<dbReference type="InterPro" id="IPR005828">
    <property type="entry name" value="MFS_sugar_transport-like"/>
</dbReference>
<feature type="transmembrane region" description="Helical" evidence="5">
    <location>
        <begin position="278"/>
        <end position="300"/>
    </location>
</feature>
<keyword evidence="2 5" id="KW-0812">Transmembrane</keyword>
<accession>Q2GTH2</accession>
<dbReference type="GO" id="GO:0016020">
    <property type="term" value="C:membrane"/>
    <property type="evidence" value="ECO:0007669"/>
    <property type="project" value="UniProtKB-SubCell"/>
</dbReference>
<gene>
    <name evidence="6" type="ORF">CHGG_08732</name>
</gene>
<dbReference type="SUPFAM" id="SSF103473">
    <property type="entry name" value="MFS general substrate transporter"/>
    <property type="match status" value="1"/>
</dbReference>
<evidence type="ECO:0000256" key="3">
    <source>
        <dbReference type="ARBA" id="ARBA00022989"/>
    </source>
</evidence>
<evidence type="ECO:0000313" key="7">
    <source>
        <dbReference type="Proteomes" id="UP000001056"/>
    </source>
</evidence>
<dbReference type="PANTHER" id="PTHR48022:SF14">
    <property type="entry name" value="MAJOR FACILITATOR SUPERFAMILY (MFS) PROFILE DOMAIN-CONTAINING PROTEIN-RELATED"/>
    <property type="match status" value="1"/>
</dbReference>
<evidence type="ECO:0008006" key="8">
    <source>
        <dbReference type="Google" id="ProtNLM"/>
    </source>
</evidence>
<dbReference type="AlphaFoldDB" id="Q2GTH2"/>
<dbReference type="GO" id="GO:0005351">
    <property type="term" value="F:carbohydrate:proton symporter activity"/>
    <property type="evidence" value="ECO:0007669"/>
    <property type="project" value="TreeGrafter"/>
</dbReference>
<dbReference type="OMA" id="EDDINHT"/>
<feature type="transmembrane region" description="Helical" evidence="5">
    <location>
        <begin position="25"/>
        <end position="44"/>
    </location>
</feature>
<dbReference type="InterPro" id="IPR050360">
    <property type="entry name" value="MFS_Sugar_Transporters"/>
</dbReference>
<dbReference type="VEuPathDB" id="FungiDB:CHGG_08732"/>
<keyword evidence="3 5" id="KW-1133">Transmembrane helix</keyword>
<dbReference type="STRING" id="306901.Q2GTH2"/>
<organism evidence="6 7">
    <name type="scientific">Chaetomium globosum (strain ATCC 6205 / CBS 148.51 / DSM 1962 / NBRC 6347 / NRRL 1970)</name>
    <name type="common">Soil fungus</name>
    <dbReference type="NCBI Taxonomy" id="306901"/>
    <lineage>
        <taxon>Eukaryota</taxon>
        <taxon>Fungi</taxon>
        <taxon>Dikarya</taxon>
        <taxon>Ascomycota</taxon>
        <taxon>Pezizomycotina</taxon>
        <taxon>Sordariomycetes</taxon>
        <taxon>Sordariomycetidae</taxon>
        <taxon>Sordariales</taxon>
        <taxon>Chaetomiaceae</taxon>
        <taxon>Chaetomium</taxon>
    </lineage>
</organism>
<dbReference type="RefSeq" id="XP_001226659.1">
    <property type="nucleotide sequence ID" value="XM_001226658.1"/>
</dbReference>
<evidence type="ECO:0000313" key="6">
    <source>
        <dbReference type="EMBL" id="EAQ84718.1"/>
    </source>
</evidence>
<dbReference type="Gene3D" id="1.20.1250.20">
    <property type="entry name" value="MFS general substrate transporter like domains"/>
    <property type="match status" value="2"/>
</dbReference>
<proteinExistence type="predicted"/>
<feature type="transmembrane region" description="Helical" evidence="5">
    <location>
        <begin position="125"/>
        <end position="146"/>
    </location>
</feature>
<keyword evidence="7" id="KW-1185">Reference proteome</keyword>
<evidence type="ECO:0000256" key="2">
    <source>
        <dbReference type="ARBA" id="ARBA00022692"/>
    </source>
</evidence>
<sequence>MLAFLASVLVHPGFKETLQSPDAPRSGLITAIYYLGSWLSYVFFAHPAADRIGRRYAALVGMAVICLGQALQTGAFGSHALGMVIAGRIVAGTGTAIISTSVPLYQRVGYAMTFWDNDRGLSVGWRFSLGASFIPALFFMGALPFMRESPRWLVEHGKTEEAFETLQFYREGYYTSDEARTELSDIERSVAIFRISGLTWVSLFTNRSLFARLWRAALLQFMAQMCGAIAMKYYLPALFEALGFSHRVSLLAGGIESTLKTGCAVVEVLIIDRVGRRLTLIAGAIVMAFALLALALPPGFMAPRYGRRTKPLFARTTD</sequence>
<feature type="transmembrane region" description="Helical" evidence="5">
    <location>
        <begin position="56"/>
        <end position="75"/>
    </location>
</feature>
<dbReference type="OrthoDB" id="6612291at2759"/>